<keyword evidence="3" id="KW-1185">Reference proteome</keyword>
<dbReference type="Pfam" id="PF10105">
    <property type="entry name" value="DUF2344"/>
    <property type="match status" value="1"/>
</dbReference>
<proteinExistence type="predicted"/>
<feature type="domain" description="DUF2344" evidence="1">
    <location>
        <begin position="3"/>
        <end position="187"/>
    </location>
</feature>
<dbReference type="OrthoDB" id="9780488at2"/>
<evidence type="ECO:0000313" key="3">
    <source>
        <dbReference type="Proteomes" id="UP000019681"/>
    </source>
</evidence>
<evidence type="ECO:0000259" key="1">
    <source>
        <dbReference type="Pfam" id="PF10105"/>
    </source>
</evidence>
<comment type="caution">
    <text evidence="2">The sequence shown here is derived from an EMBL/GenBank/DDBJ whole genome shotgun (WGS) entry which is preliminary data.</text>
</comment>
<dbReference type="STRING" id="1403537.Q428_07760"/>
<dbReference type="AlphaFoldDB" id="A0A017RX21"/>
<sequence length="233" mass="26099">MERILIKFTKLKAARFISHLDTMRTLHRAFRRADIPISYSKGFNPHASISIAAPLSLGVGSKAEYADIEINDYQNTKNIKEGLNSSLPEGIEITDVVIINERMPASMAVVEAASYNVILNHCAKPNEVLALINKILSMEVIERTKKTKSGEKLVNIRPLIDDIKVVNISKDYVEFKFLLKTGSRANVGAEVISDLVKELSEGKIFGYADIVREELYGIKNNNYIDLISLFSRK</sequence>
<accession>A0A017RX21</accession>
<dbReference type="InterPro" id="IPR018768">
    <property type="entry name" value="DUF2344"/>
</dbReference>
<name>A0A017RX21_9CLOT</name>
<protein>
    <recommendedName>
        <fullName evidence="1">DUF2344 domain-containing protein</fullName>
    </recommendedName>
</protein>
<organism evidence="2 3">
    <name type="scientific">Fervidicella metallireducens AeB</name>
    <dbReference type="NCBI Taxonomy" id="1403537"/>
    <lineage>
        <taxon>Bacteria</taxon>
        <taxon>Bacillati</taxon>
        <taxon>Bacillota</taxon>
        <taxon>Clostridia</taxon>
        <taxon>Eubacteriales</taxon>
        <taxon>Clostridiaceae</taxon>
        <taxon>Fervidicella</taxon>
    </lineage>
</organism>
<reference evidence="2 3" key="1">
    <citation type="journal article" date="2014" name="Genome Announc.">
        <title>Draft Genome Sequence of Fervidicella metallireducens Strain AeBT, an Iron-Reducing Thermoanaerobe from the Great Artesian Basin.</title>
        <authorList>
            <person name="Patel B.K."/>
        </authorList>
    </citation>
    <scope>NUCLEOTIDE SEQUENCE [LARGE SCALE GENOMIC DNA]</scope>
    <source>
        <strain evidence="2 3">AeB</strain>
    </source>
</reference>
<dbReference type="EMBL" id="AZQP01000020">
    <property type="protein sequence ID" value="EYE88470.1"/>
    <property type="molecule type" value="Genomic_DNA"/>
</dbReference>
<dbReference type="Proteomes" id="UP000019681">
    <property type="component" value="Unassembled WGS sequence"/>
</dbReference>
<gene>
    <name evidence="2" type="ORF">Q428_07760</name>
</gene>
<dbReference type="NCBIfam" id="TIGR03936">
    <property type="entry name" value="sam_1_link_chp"/>
    <property type="match status" value="1"/>
</dbReference>
<evidence type="ECO:0000313" key="2">
    <source>
        <dbReference type="EMBL" id="EYE88470.1"/>
    </source>
</evidence>
<dbReference type="RefSeq" id="WP_035379660.1">
    <property type="nucleotide sequence ID" value="NZ_AZQP01000020.1"/>
</dbReference>